<keyword evidence="3" id="KW-1185">Reference proteome</keyword>
<feature type="transmembrane region" description="Helical" evidence="1">
    <location>
        <begin position="20"/>
        <end position="41"/>
    </location>
</feature>
<accession>A0ABT9MZ05</accession>
<comment type="caution">
    <text evidence="2">The sequence shown here is derived from an EMBL/GenBank/DDBJ whole genome shotgun (WGS) entry which is preliminary data.</text>
</comment>
<evidence type="ECO:0000313" key="2">
    <source>
        <dbReference type="EMBL" id="MDP9796266.1"/>
    </source>
</evidence>
<evidence type="ECO:0000256" key="1">
    <source>
        <dbReference type="SAM" id="Phobius"/>
    </source>
</evidence>
<dbReference type="Proteomes" id="UP001240984">
    <property type="component" value="Unassembled WGS sequence"/>
</dbReference>
<evidence type="ECO:0000313" key="3">
    <source>
        <dbReference type="Proteomes" id="UP001240984"/>
    </source>
</evidence>
<keyword evidence="1" id="KW-0472">Membrane</keyword>
<gene>
    <name evidence="2" type="ORF">J2S43_004778</name>
</gene>
<protein>
    <submittedName>
        <fullName evidence="2">Thiazole synthase ThiGH ThiG subunit</fullName>
    </submittedName>
</protein>
<name>A0ABT9MZ05_9ACTN</name>
<organism evidence="2 3">
    <name type="scientific">Catenuloplanes nepalensis</name>
    <dbReference type="NCBI Taxonomy" id="587533"/>
    <lineage>
        <taxon>Bacteria</taxon>
        <taxon>Bacillati</taxon>
        <taxon>Actinomycetota</taxon>
        <taxon>Actinomycetes</taxon>
        <taxon>Micromonosporales</taxon>
        <taxon>Micromonosporaceae</taxon>
        <taxon>Catenuloplanes</taxon>
    </lineage>
</organism>
<reference evidence="2 3" key="1">
    <citation type="submission" date="2023-07" db="EMBL/GenBank/DDBJ databases">
        <title>Sequencing the genomes of 1000 actinobacteria strains.</title>
        <authorList>
            <person name="Klenk H.-P."/>
        </authorList>
    </citation>
    <scope>NUCLEOTIDE SEQUENCE [LARGE SCALE GENOMIC DNA]</scope>
    <source>
        <strain evidence="2 3">DSM 44710</strain>
    </source>
</reference>
<sequence>MATLMPVISFAPLGGEMDAATRLTLGATHVLVAAALFAGLLRHRPA</sequence>
<keyword evidence="1" id="KW-0812">Transmembrane</keyword>
<dbReference type="InterPro" id="IPR045713">
    <property type="entry name" value="DUF6069"/>
</dbReference>
<dbReference type="EMBL" id="JAUSRA010000001">
    <property type="protein sequence ID" value="MDP9796266.1"/>
    <property type="molecule type" value="Genomic_DNA"/>
</dbReference>
<proteinExistence type="predicted"/>
<dbReference type="Pfam" id="PF19545">
    <property type="entry name" value="DUF6069"/>
    <property type="match status" value="1"/>
</dbReference>
<keyword evidence="1" id="KW-1133">Transmembrane helix</keyword>